<comment type="subcellular location">
    <subcellularLocation>
        <location evidence="3">Cytoplasm</location>
    </subcellularLocation>
</comment>
<reference evidence="5 6" key="1">
    <citation type="submission" date="2014-03" db="EMBL/GenBank/DDBJ databases">
        <title>Genomics of Bifidobacteria.</title>
        <authorList>
            <person name="Ventura M."/>
            <person name="Milani C."/>
            <person name="Lugli G.A."/>
        </authorList>
    </citation>
    <scope>NUCLEOTIDE SEQUENCE [LARGE SCALE GENOMIC DNA]</scope>
    <source>
        <strain evidence="5 6">LMG 11592</strain>
    </source>
</reference>
<organism evidence="5 6">
    <name type="scientific">Bifidobacterium minimum</name>
    <dbReference type="NCBI Taxonomy" id="1693"/>
    <lineage>
        <taxon>Bacteria</taxon>
        <taxon>Bacillati</taxon>
        <taxon>Actinomycetota</taxon>
        <taxon>Actinomycetes</taxon>
        <taxon>Bifidobacteriales</taxon>
        <taxon>Bifidobacteriaceae</taxon>
        <taxon>Bifidobacterium</taxon>
    </lineage>
</organism>
<dbReference type="GO" id="GO:0005737">
    <property type="term" value="C:cytoplasm"/>
    <property type="evidence" value="ECO:0007669"/>
    <property type="project" value="UniProtKB-SubCell"/>
</dbReference>
<dbReference type="SFLD" id="SFLDS00029">
    <property type="entry name" value="Radical_SAM"/>
    <property type="match status" value="1"/>
</dbReference>
<comment type="caution">
    <text evidence="5">The sequence shown here is derived from an EMBL/GenBank/DDBJ whole genome shotgun (WGS) entry which is preliminary data.</text>
</comment>
<keyword evidence="3" id="KW-0411">Iron-sulfur</keyword>
<keyword evidence="3" id="KW-0004">4Fe-4S</keyword>
<dbReference type="InterPro" id="IPR004559">
    <property type="entry name" value="HemW-like"/>
</dbReference>
<dbReference type="CDD" id="cd01335">
    <property type="entry name" value="Radical_SAM"/>
    <property type="match status" value="1"/>
</dbReference>
<feature type="domain" description="Radical SAM core" evidence="4">
    <location>
        <begin position="1"/>
        <end position="241"/>
    </location>
</feature>
<dbReference type="Pfam" id="PF06969">
    <property type="entry name" value="HemN_C"/>
    <property type="match status" value="1"/>
</dbReference>
<keyword evidence="3" id="KW-0349">Heme</keyword>
<dbReference type="InterPro" id="IPR010723">
    <property type="entry name" value="HemN_C"/>
</dbReference>
<evidence type="ECO:0000256" key="1">
    <source>
        <dbReference type="ARBA" id="ARBA00006100"/>
    </source>
</evidence>
<dbReference type="AlphaFoldDB" id="A0A087BNT6"/>
<dbReference type="SMART" id="SM00729">
    <property type="entry name" value="Elp3"/>
    <property type="match status" value="1"/>
</dbReference>
<dbReference type="EMBL" id="JGZD01000009">
    <property type="protein sequence ID" value="KFI72686.1"/>
    <property type="molecule type" value="Genomic_DNA"/>
</dbReference>
<dbReference type="GO" id="GO:0004109">
    <property type="term" value="F:coproporphyrinogen oxidase activity"/>
    <property type="evidence" value="ECO:0007669"/>
    <property type="project" value="InterPro"/>
</dbReference>
<dbReference type="PANTHER" id="PTHR13932:SF5">
    <property type="entry name" value="RADICAL S-ADENOSYL METHIONINE DOMAIN-CONTAINING PROTEIN 1, MITOCHONDRIAL"/>
    <property type="match status" value="1"/>
</dbReference>
<name>A0A087BNT6_9BIFI</name>
<dbReference type="Proteomes" id="UP000029014">
    <property type="component" value="Unassembled WGS sequence"/>
</dbReference>
<dbReference type="RefSeq" id="WP_022860709.1">
    <property type="nucleotide sequence ID" value="NZ_JGZD01000009.1"/>
</dbReference>
<keyword evidence="6" id="KW-1185">Reference proteome</keyword>
<dbReference type="InterPro" id="IPR058240">
    <property type="entry name" value="rSAM_sf"/>
</dbReference>
<dbReference type="InterPro" id="IPR023404">
    <property type="entry name" value="rSAM_horseshoe"/>
</dbReference>
<evidence type="ECO:0000313" key="5">
    <source>
        <dbReference type="EMBL" id="KFI72686.1"/>
    </source>
</evidence>
<evidence type="ECO:0000256" key="3">
    <source>
        <dbReference type="RuleBase" id="RU364116"/>
    </source>
</evidence>
<dbReference type="Gene3D" id="3.80.30.20">
    <property type="entry name" value="tm_1862 like domain"/>
    <property type="match status" value="1"/>
</dbReference>
<evidence type="ECO:0000313" key="6">
    <source>
        <dbReference type="Proteomes" id="UP000029014"/>
    </source>
</evidence>
<proteinExistence type="inferred from homology"/>
<evidence type="ECO:0000256" key="2">
    <source>
        <dbReference type="ARBA" id="ARBA00017228"/>
    </source>
</evidence>
<dbReference type="GO" id="GO:0051539">
    <property type="term" value="F:4 iron, 4 sulfur cluster binding"/>
    <property type="evidence" value="ECO:0007669"/>
    <property type="project" value="UniProtKB-UniRule"/>
</dbReference>
<protein>
    <recommendedName>
        <fullName evidence="2 3">Heme chaperone HemW</fullName>
    </recommendedName>
</protein>
<keyword evidence="3" id="KW-0479">Metal-binding</keyword>
<dbReference type="STRING" id="1693.BMIN_0586"/>
<keyword evidence="3" id="KW-0963">Cytoplasm</keyword>
<dbReference type="PROSITE" id="PS51918">
    <property type="entry name" value="RADICAL_SAM"/>
    <property type="match status" value="1"/>
</dbReference>
<keyword evidence="5" id="KW-0560">Oxidoreductase</keyword>
<accession>A0A087BNT6</accession>
<dbReference type="GO" id="GO:0046872">
    <property type="term" value="F:metal ion binding"/>
    <property type="evidence" value="ECO:0007669"/>
    <property type="project" value="UniProtKB-UniRule"/>
</dbReference>
<comment type="similarity">
    <text evidence="1">Belongs to the anaerobic coproporphyrinogen-III oxidase family. HemW subfamily.</text>
</comment>
<dbReference type="SFLD" id="SFLDG01065">
    <property type="entry name" value="anaerobic_coproporphyrinogen-I"/>
    <property type="match status" value="1"/>
</dbReference>
<dbReference type="eggNOG" id="COG0635">
    <property type="taxonomic scope" value="Bacteria"/>
</dbReference>
<dbReference type="GO" id="GO:0006779">
    <property type="term" value="P:porphyrin-containing compound biosynthetic process"/>
    <property type="evidence" value="ECO:0007669"/>
    <property type="project" value="InterPro"/>
</dbReference>
<comment type="function">
    <text evidence="3">Probably acts as a heme chaperone, transferring heme to an unknown acceptor. Binds one molecule of heme per monomer, possibly covalently. Binds 1 [4Fe-4S] cluster. The cluster is coordinated with 3 cysteines and an exchangeable S-adenosyl-L-methionine.</text>
</comment>
<dbReference type="SFLD" id="SFLDF00562">
    <property type="entry name" value="HemN-like__clustered_with_heat"/>
    <property type="match status" value="1"/>
</dbReference>
<keyword evidence="3" id="KW-0949">S-adenosyl-L-methionine</keyword>
<evidence type="ECO:0000259" key="4">
    <source>
        <dbReference type="PROSITE" id="PS51918"/>
    </source>
</evidence>
<dbReference type="NCBIfam" id="TIGR00539">
    <property type="entry name" value="hemN_rel"/>
    <property type="match status" value="1"/>
</dbReference>
<keyword evidence="3" id="KW-0143">Chaperone</keyword>
<gene>
    <name evidence="5" type="ORF">BMIN_0586</name>
</gene>
<dbReference type="InterPro" id="IPR034505">
    <property type="entry name" value="Coproporphyrinogen-III_oxidase"/>
</dbReference>
<dbReference type="SFLD" id="SFLDF00288">
    <property type="entry name" value="HemN-like__clustered_with_nucl"/>
    <property type="match status" value="1"/>
</dbReference>
<dbReference type="PANTHER" id="PTHR13932">
    <property type="entry name" value="COPROPORPHYRINIGEN III OXIDASE"/>
    <property type="match status" value="1"/>
</dbReference>
<keyword evidence="3" id="KW-0408">Iron</keyword>
<dbReference type="SFLD" id="SFLDG01082">
    <property type="entry name" value="B12-binding_domain_containing"/>
    <property type="match status" value="1"/>
</dbReference>
<dbReference type="SUPFAM" id="SSF102114">
    <property type="entry name" value="Radical SAM enzymes"/>
    <property type="match status" value="1"/>
</dbReference>
<dbReference type="InterPro" id="IPR006638">
    <property type="entry name" value="Elp3/MiaA/NifB-like_rSAM"/>
</dbReference>
<dbReference type="Pfam" id="PF04055">
    <property type="entry name" value="Radical_SAM"/>
    <property type="match status" value="1"/>
</dbReference>
<sequence length="390" mass="43544">MVYGVYVHVPFCLRRCGYCDFNTYTAVDMGGGASRGNYARMAVKEMRLIRDWQLSTGLDEPAASTVFFGGGTPTVLPARDLVAMLDAVRSIWGLREDAEVTTEANPDTVDEAYIHELADGGFTRISFGMQSAVASVLRTLDRTHTPRNVEMGVRAADGCSMRSSVDLIYGTPGESTDDWRTSLSTAIGLGVRHISAYALTVEPNTGMGRRMARGVLARTDDDDEARKYEIADDMLADAGLRWYEISNWSYPGYESRHNLAYWRNDDWAGIGPGAHSHYRHSDHDLRSWDIVHPRAWGMAVTSRRIPWSGQESLTSRERVEETVMLGMRLREGLDIRSVERMAGRPVPSGLIQELHDEGLTLMEDERLVPTRRGRLLNDAVIGRILDSLEP</sequence>
<dbReference type="InterPro" id="IPR007197">
    <property type="entry name" value="rSAM"/>
</dbReference>